<name>A0ABD5LZ28_9EURY</name>
<dbReference type="EMBL" id="JBEDNY010000001">
    <property type="protein sequence ID" value="MEZ3163264.1"/>
    <property type="molecule type" value="Genomic_DNA"/>
</dbReference>
<dbReference type="PROSITE" id="PS50853">
    <property type="entry name" value="FN3"/>
    <property type="match status" value="1"/>
</dbReference>
<dbReference type="InterPro" id="IPR003961">
    <property type="entry name" value="FN3_dom"/>
</dbReference>
<sequence>MPVQFTTDLPDEDQPALGNGVEDEVAIDRESATTNNGETRLQIRETGAQSWAPSATGFAEQTVAFGTLTTQFTGREDGEEYEVRARSETQDVTGEWTAPVSIVTKFPGAVNLTATAIDETTVELTWTDQDDNEIGQEVIRERLGPDGDWWPQRVVADAGANTEAFVDDTAQPDEEFRYRIRAFTDDTAATSDTDTAATSGIGLSRRRIPASGWYVEIETDAGEVLRPSSILDSSRPDPRVNDVPRVRVDVPAADRWRRPEIERATMRVWKDGDRLPIDRVDEVEQSPETVKLVGRGGTALDEVVSYDVDELTDTDDFIRTILSDAGIPHDVDDPASDVRDDVSVLTAPGISELVDAFTNVDGTTGNTIPIQANADAGALEVQQTVWTRSARFASTINAPIDDADPPSGTYWQDRAFRLESPGDRIAWTFESTWKWDAADLAAYIRAHTPTGEHPEFEVRVDGTTVDVFFENAIPSASDPSWIDFPPNGPQFDGVTIEGLTTVEIEVTSSGSGALLVDGGGLDSQFESVGWGSSVDSDGNISGPPRYPSAVDLVTKDVGTIEQVVGGSLDVELNYTVNGQALAVSNDGGDSYQTASNTESLTAPFASGSTQLRARVTLSRYDDGGENPLTGNAGQSISNLSLAASVDDTPFIESEAFEDTIANLLMTFAERQRFIWEQQPSPPGGDVDAPGTVVVSQVGHREATTDEAVSDFTVATDVSELVETVIVYGPSRQVRDNRVVLSGLSYVGVGDGYLKPGSVRVYQPVSDGADTVYEEGSDYTVLPNEGAIRRVSGSAIADGEEVALDYETKRRSEYTVPDADGTGDTIRETATNAVTQQALDQAALFAAKELSDPQYEAEVELVTTDIGFNLVDALGTVDVPTDQTLEVKDVTVNDTSITVTLGAGETTRGVFQSINRRFSGLAERL</sequence>
<protein>
    <submittedName>
        <fullName evidence="3">Fibronectin type III domain-containing protein</fullName>
    </submittedName>
</protein>
<proteinExistence type="predicted"/>
<evidence type="ECO:0000313" key="4">
    <source>
        <dbReference type="Proteomes" id="UP001567572"/>
    </source>
</evidence>
<feature type="region of interest" description="Disordered" evidence="1">
    <location>
        <begin position="1"/>
        <end position="36"/>
    </location>
</feature>
<organism evidence="3 4">
    <name type="scientific">Halorubrum miltondacostae</name>
    <dbReference type="NCBI Taxonomy" id="3076378"/>
    <lineage>
        <taxon>Archaea</taxon>
        <taxon>Methanobacteriati</taxon>
        <taxon>Methanobacteriota</taxon>
        <taxon>Stenosarchaea group</taxon>
        <taxon>Halobacteria</taxon>
        <taxon>Halobacteriales</taxon>
        <taxon>Haloferacaceae</taxon>
        <taxon>Halorubrum</taxon>
    </lineage>
</organism>
<reference evidence="3 4" key="1">
    <citation type="submission" date="2024-06" db="EMBL/GenBank/DDBJ databases">
        <title>Halorubrum miltondacostae sp. nov., a potential PHA producer isolated from an inland solar saltern in Rio Maior, Portugal.</title>
        <authorList>
            <person name="Albuquerque L."/>
            <person name="Viver T."/>
            <person name="Barroso C."/>
            <person name="Claudino R."/>
            <person name="Galvan M."/>
            <person name="Simoes G."/>
            <person name="Lobo Da Cunha A."/>
            <person name="Egas C."/>
        </authorList>
    </citation>
    <scope>NUCLEOTIDE SEQUENCE [LARGE SCALE GENOMIC DNA]</scope>
    <source>
        <strain evidence="3 4">RMP-11</strain>
    </source>
</reference>
<evidence type="ECO:0000259" key="2">
    <source>
        <dbReference type="PROSITE" id="PS50853"/>
    </source>
</evidence>
<dbReference type="InterPro" id="IPR036116">
    <property type="entry name" value="FN3_sf"/>
</dbReference>
<dbReference type="InterPro" id="IPR013783">
    <property type="entry name" value="Ig-like_fold"/>
</dbReference>
<dbReference type="SUPFAM" id="SSF49265">
    <property type="entry name" value="Fibronectin type III"/>
    <property type="match status" value="1"/>
</dbReference>
<accession>A0ABD5LZ28</accession>
<evidence type="ECO:0000256" key="1">
    <source>
        <dbReference type="SAM" id="MobiDB-lite"/>
    </source>
</evidence>
<feature type="domain" description="Fibronectin type-III" evidence="2">
    <location>
        <begin position="108"/>
        <end position="201"/>
    </location>
</feature>
<evidence type="ECO:0000313" key="3">
    <source>
        <dbReference type="EMBL" id="MEZ3163264.1"/>
    </source>
</evidence>
<comment type="caution">
    <text evidence="3">The sequence shown here is derived from an EMBL/GenBank/DDBJ whole genome shotgun (WGS) entry which is preliminary data.</text>
</comment>
<dbReference type="Proteomes" id="UP001567572">
    <property type="component" value="Unassembled WGS sequence"/>
</dbReference>
<dbReference type="AlphaFoldDB" id="A0ABD5LZ28"/>
<dbReference type="Gene3D" id="2.60.40.10">
    <property type="entry name" value="Immunoglobulins"/>
    <property type="match status" value="1"/>
</dbReference>
<keyword evidence="4" id="KW-1185">Reference proteome</keyword>
<gene>
    <name evidence="3" type="ORF">ABNG04_05145</name>
</gene>
<dbReference type="RefSeq" id="WP_371160606.1">
    <property type="nucleotide sequence ID" value="NZ_JBEDNX010000001.1"/>
</dbReference>